<name>A0A1C4GWZ6_9GAMM</name>
<evidence type="ECO:0000313" key="1">
    <source>
        <dbReference type="EMBL" id="SCC72704.1"/>
    </source>
</evidence>
<dbReference type="EMBL" id="FMBK01000011">
    <property type="protein sequence ID" value="SCC72704.1"/>
    <property type="molecule type" value="Genomic_DNA"/>
</dbReference>
<dbReference type="AlphaFoldDB" id="A0A1C4GWZ6"/>
<gene>
    <name evidence="1" type="ORF">GA0116959_111114</name>
</gene>
<dbReference type="Proteomes" id="UP000243661">
    <property type="component" value="Unassembled WGS sequence"/>
</dbReference>
<organism evidence="1 2">
    <name type="scientific">Acinetobacter albensis</name>
    <dbReference type="NCBI Taxonomy" id="1673609"/>
    <lineage>
        <taxon>Bacteria</taxon>
        <taxon>Pseudomonadati</taxon>
        <taxon>Pseudomonadota</taxon>
        <taxon>Gammaproteobacteria</taxon>
        <taxon>Moraxellales</taxon>
        <taxon>Moraxellaceae</taxon>
        <taxon>Acinetobacter</taxon>
    </lineage>
</organism>
<reference evidence="1 2" key="1">
    <citation type="submission" date="2016-08" db="EMBL/GenBank/DDBJ databases">
        <authorList>
            <person name="Seilhamer J.J."/>
        </authorList>
    </citation>
    <scope>NUCLEOTIDE SEQUENCE [LARGE SCALE GENOMIC DNA]</scope>
    <source>
        <strain evidence="1 2">ANC 4874</strain>
    </source>
</reference>
<proteinExistence type="predicted"/>
<accession>A0A1C4GWZ6</accession>
<evidence type="ECO:0000313" key="2">
    <source>
        <dbReference type="Proteomes" id="UP000243661"/>
    </source>
</evidence>
<protein>
    <submittedName>
        <fullName evidence="1">Uncharacterized protein</fullName>
    </submittedName>
</protein>
<sequence>MLQFLFCLFGYHGVAEVEYPLTDQEINVCRDCLKQMN</sequence>